<dbReference type="AlphaFoldDB" id="A0A1Y2HWU9"/>
<comment type="caution">
    <text evidence="3">The sequence shown here is derived from an EMBL/GenBank/DDBJ whole genome shotgun (WGS) entry which is preliminary data.</text>
</comment>
<keyword evidence="4" id="KW-1185">Reference proteome</keyword>
<feature type="region of interest" description="Disordered" evidence="1">
    <location>
        <begin position="32"/>
        <end position="60"/>
    </location>
</feature>
<evidence type="ECO:0000313" key="4">
    <source>
        <dbReference type="Proteomes" id="UP000193411"/>
    </source>
</evidence>
<reference evidence="3 4" key="1">
    <citation type="submission" date="2016-07" db="EMBL/GenBank/DDBJ databases">
        <title>Pervasive Adenine N6-methylation of Active Genes in Fungi.</title>
        <authorList>
            <consortium name="DOE Joint Genome Institute"/>
            <person name="Mondo S.J."/>
            <person name="Dannebaum R.O."/>
            <person name="Kuo R.C."/>
            <person name="Labutti K."/>
            <person name="Haridas S."/>
            <person name="Kuo A."/>
            <person name="Salamov A."/>
            <person name="Ahrendt S.R."/>
            <person name="Lipzen A."/>
            <person name="Sullivan W."/>
            <person name="Andreopoulos W.B."/>
            <person name="Clum A."/>
            <person name="Lindquist E."/>
            <person name="Daum C."/>
            <person name="Ramamoorthy G.K."/>
            <person name="Gryganskyi A."/>
            <person name="Culley D."/>
            <person name="Magnuson J.K."/>
            <person name="James T.Y."/>
            <person name="O'Malley M.A."/>
            <person name="Stajich J.E."/>
            <person name="Spatafora J.W."/>
            <person name="Visel A."/>
            <person name="Grigoriev I.V."/>
        </authorList>
    </citation>
    <scope>NUCLEOTIDE SEQUENCE [LARGE SCALE GENOMIC DNA]</scope>
    <source>
        <strain evidence="3 4">PL171</strain>
    </source>
</reference>
<feature type="signal peptide" evidence="2">
    <location>
        <begin position="1"/>
        <end position="18"/>
    </location>
</feature>
<dbReference type="Proteomes" id="UP000193411">
    <property type="component" value="Unassembled WGS sequence"/>
</dbReference>
<sequence length="60" mass="7192">MLHRSTSVFAFFFKYTTACIVGYDQLKSFKEEEARRKRPEHNRYKMSVTSKQEGRAGKWQ</sequence>
<keyword evidence="2" id="KW-0732">Signal</keyword>
<feature type="chain" id="PRO_5013028273" description="Secreted protein" evidence="2">
    <location>
        <begin position="19"/>
        <end position="60"/>
    </location>
</feature>
<accession>A0A1Y2HWU9</accession>
<gene>
    <name evidence="3" type="ORF">BCR44DRAFT_1428246</name>
</gene>
<evidence type="ECO:0000256" key="2">
    <source>
        <dbReference type="SAM" id="SignalP"/>
    </source>
</evidence>
<evidence type="ECO:0008006" key="5">
    <source>
        <dbReference type="Google" id="ProtNLM"/>
    </source>
</evidence>
<evidence type="ECO:0000256" key="1">
    <source>
        <dbReference type="SAM" id="MobiDB-lite"/>
    </source>
</evidence>
<protein>
    <recommendedName>
        <fullName evidence="5">Secreted protein</fullName>
    </recommendedName>
</protein>
<name>A0A1Y2HWU9_9FUNG</name>
<dbReference type="EMBL" id="MCFL01000008">
    <property type="protein sequence ID" value="ORZ38434.1"/>
    <property type="molecule type" value="Genomic_DNA"/>
</dbReference>
<evidence type="ECO:0000313" key="3">
    <source>
        <dbReference type="EMBL" id="ORZ38434.1"/>
    </source>
</evidence>
<proteinExistence type="predicted"/>
<organism evidence="3 4">
    <name type="scientific">Catenaria anguillulae PL171</name>
    <dbReference type="NCBI Taxonomy" id="765915"/>
    <lineage>
        <taxon>Eukaryota</taxon>
        <taxon>Fungi</taxon>
        <taxon>Fungi incertae sedis</taxon>
        <taxon>Blastocladiomycota</taxon>
        <taxon>Blastocladiomycetes</taxon>
        <taxon>Blastocladiales</taxon>
        <taxon>Catenariaceae</taxon>
        <taxon>Catenaria</taxon>
    </lineage>
</organism>